<evidence type="ECO:0000313" key="2">
    <source>
        <dbReference type="Proteomes" id="UP001500571"/>
    </source>
</evidence>
<sequence length="120" mass="13592">MTDTYDDGTIVCGPDGLEIHRYYFPFGTKNVPYTQIQGLQRIEIHGLWSGRWRIWGTGNPRYWANLDTRRPKKKAGFVVDLGHRVSPVVTPEMPDAFESVLRGRASLGAGNARRMKGPFI</sequence>
<proteinExistence type="predicted"/>
<name>A0ABN2QAZ1_9ACTN</name>
<dbReference type="EMBL" id="BAAAPB010000001">
    <property type="protein sequence ID" value="GAA1948671.1"/>
    <property type="molecule type" value="Genomic_DNA"/>
</dbReference>
<reference evidence="1 2" key="1">
    <citation type="journal article" date="2019" name="Int. J. Syst. Evol. Microbiol.">
        <title>The Global Catalogue of Microorganisms (GCM) 10K type strain sequencing project: providing services to taxonomists for standard genome sequencing and annotation.</title>
        <authorList>
            <consortium name="The Broad Institute Genomics Platform"/>
            <consortium name="The Broad Institute Genome Sequencing Center for Infectious Disease"/>
            <person name="Wu L."/>
            <person name="Ma J."/>
        </authorList>
    </citation>
    <scope>NUCLEOTIDE SEQUENCE [LARGE SCALE GENOMIC DNA]</scope>
    <source>
        <strain evidence="1 2">JCM 15309</strain>
    </source>
</reference>
<evidence type="ECO:0000313" key="1">
    <source>
        <dbReference type="EMBL" id="GAA1948671.1"/>
    </source>
</evidence>
<organism evidence="1 2">
    <name type="scientific">Nocardioides panacihumi</name>
    <dbReference type="NCBI Taxonomy" id="400774"/>
    <lineage>
        <taxon>Bacteria</taxon>
        <taxon>Bacillati</taxon>
        <taxon>Actinomycetota</taxon>
        <taxon>Actinomycetes</taxon>
        <taxon>Propionibacteriales</taxon>
        <taxon>Nocardioidaceae</taxon>
        <taxon>Nocardioides</taxon>
    </lineage>
</organism>
<accession>A0ABN2QAZ1</accession>
<dbReference type="RefSeq" id="WP_344042037.1">
    <property type="nucleotide sequence ID" value="NZ_BAAAPB010000001.1"/>
</dbReference>
<keyword evidence="2" id="KW-1185">Reference proteome</keyword>
<gene>
    <name evidence="1" type="ORF">GCM10009798_04820</name>
</gene>
<dbReference type="Proteomes" id="UP001500571">
    <property type="component" value="Unassembled WGS sequence"/>
</dbReference>
<comment type="caution">
    <text evidence="1">The sequence shown here is derived from an EMBL/GenBank/DDBJ whole genome shotgun (WGS) entry which is preliminary data.</text>
</comment>
<protein>
    <submittedName>
        <fullName evidence="1">Uncharacterized protein</fullName>
    </submittedName>
</protein>